<reference evidence="2" key="1">
    <citation type="submission" date="2016-02" db="EMBL/GenBank/DDBJ databases">
        <title>Draft Genome Sequence of Sporotomaculum syntrophicum Strain FB, a Syntrophic Benzoate Degrader.</title>
        <authorList>
            <person name="Nobu M.K."/>
            <person name="Narihiro T."/>
            <person name="Qiu Y.-L."/>
            <person name="Ohashi A."/>
            <person name="Liu W.-T."/>
            <person name="Yuji S."/>
        </authorList>
    </citation>
    <scope>NUCLEOTIDE SEQUENCE</scope>
    <source>
        <strain evidence="2">FB</strain>
    </source>
</reference>
<dbReference type="OrthoDB" id="9764644at2"/>
<dbReference type="EMBL" id="LSRS01000004">
    <property type="protein sequence ID" value="KAF1084765.1"/>
    <property type="molecule type" value="Genomic_DNA"/>
</dbReference>
<sequence length="462" mass="52936">MIETHFRKGTQTLKLGVAKVMHDLFPHETFKNSYSIGEGVFGNLVGSMLSVREVKLIEMKLREWVEQDSPIQFIERKDGYYHYQVGDMRVKIIYPAHTTTSLANPFTITPFSYGFIIDFSEANIKSNKPIEPPFLLASTYESSQNWLNQVGIEFFSDINNYITSGRSLQLLDLAEAVQEKKISDIADFIIKQRRALRVLLIAGPSSSGKTCFAQRIATQLQVLGMKTVSLSLNDYYLNREQIPRDADGKYNFDCLEALDIPLLQQHLEQLIAGETVEVPVYDFIHGRRTNQPVTMHVGPDDILVVEGMHALNPSLVPDINRNLLFKVYVSALGGLNFDLINRMPTTEVRLLRRLVRDDWYRGSHPETTLSLWAGVRRGEEENIFKFQEEADVMFNSNILYEMNVLRPFAESILSKISDDSPFRDTKERLMNLLTFFEPMDYAKVPFNSILREFIGGGLYFSR</sequence>
<name>A0A9D2WNP2_9FIRM</name>
<feature type="domain" description="Phosphoribulokinase/uridine kinase" evidence="1">
    <location>
        <begin position="201"/>
        <end position="395"/>
    </location>
</feature>
<protein>
    <submittedName>
        <fullName evidence="2">Uridine kinase</fullName>
        <ecNumber evidence="2">2.7.1.48</ecNumber>
    </submittedName>
</protein>
<keyword evidence="2" id="KW-0808">Transferase</keyword>
<organism evidence="2 3">
    <name type="scientific">Sporotomaculum syntrophicum</name>
    <dbReference type="NCBI Taxonomy" id="182264"/>
    <lineage>
        <taxon>Bacteria</taxon>
        <taxon>Bacillati</taxon>
        <taxon>Bacillota</taxon>
        <taxon>Clostridia</taxon>
        <taxon>Eubacteriales</taxon>
        <taxon>Desulfallaceae</taxon>
        <taxon>Sporotomaculum</taxon>
    </lineage>
</organism>
<dbReference type="InterPro" id="IPR006083">
    <property type="entry name" value="PRK/URK"/>
</dbReference>
<keyword evidence="2" id="KW-0418">Kinase</keyword>
<dbReference type="SUPFAM" id="SSF52540">
    <property type="entry name" value="P-loop containing nucleoside triphosphate hydrolases"/>
    <property type="match status" value="1"/>
</dbReference>
<evidence type="ECO:0000313" key="2">
    <source>
        <dbReference type="EMBL" id="KAF1084765.1"/>
    </source>
</evidence>
<dbReference type="CDD" id="cd02028">
    <property type="entry name" value="UMPK_like"/>
    <property type="match status" value="1"/>
</dbReference>
<keyword evidence="3" id="KW-1185">Reference proteome</keyword>
<dbReference type="AlphaFoldDB" id="A0A9D2WNP2"/>
<dbReference type="GO" id="GO:0004849">
    <property type="term" value="F:uridine kinase activity"/>
    <property type="evidence" value="ECO:0007669"/>
    <property type="project" value="UniProtKB-EC"/>
</dbReference>
<dbReference type="GO" id="GO:0005524">
    <property type="term" value="F:ATP binding"/>
    <property type="evidence" value="ECO:0007669"/>
    <property type="project" value="InterPro"/>
</dbReference>
<accession>A0A9D2WNP2</accession>
<dbReference type="Gene3D" id="3.40.50.300">
    <property type="entry name" value="P-loop containing nucleotide triphosphate hydrolases"/>
    <property type="match status" value="1"/>
</dbReference>
<proteinExistence type="predicted"/>
<evidence type="ECO:0000259" key="1">
    <source>
        <dbReference type="Pfam" id="PF00485"/>
    </source>
</evidence>
<dbReference type="Pfam" id="PF00485">
    <property type="entry name" value="PRK"/>
    <property type="match status" value="1"/>
</dbReference>
<dbReference type="Proteomes" id="UP000798488">
    <property type="component" value="Unassembled WGS sequence"/>
</dbReference>
<evidence type="ECO:0000313" key="3">
    <source>
        <dbReference type="Proteomes" id="UP000798488"/>
    </source>
</evidence>
<comment type="caution">
    <text evidence="2">The sequence shown here is derived from an EMBL/GenBank/DDBJ whole genome shotgun (WGS) entry which is preliminary data.</text>
</comment>
<dbReference type="PANTHER" id="PTHR10285">
    <property type="entry name" value="URIDINE KINASE"/>
    <property type="match status" value="1"/>
</dbReference>
<gene>
    <name evidence="2" type="primary">udk_2</name>
    <name evidence="2" type="ORF">SPSYN_01935</name>
</gene>
<dbReference type="InterPro" id="IPR027417">
    <property type="entry name" value="P-loop_NTPase"/>
</dbReference>
<dbReference type="RefSeq" id="WP_161822278.1">
    <property type="nucleotide sequence ID" value="NZ_LSRS01000004.1"/>
</dbReference>
<dbReference type="EC" id="2.7.1.48" evidence="2"/>